<organism evidence="1 2">
    <name type="scientific">Streblomastix strix</name>
    <dbReference type="NCBI Taxonomy" id="222440"/>
    <lineage>
        <taxon>Eukaryota</taxon>
        <taxon>Metamonada</taxon>
        <taxon>Preaxostyla</taxon>
        <taxon>Oxymonadida</taxon>
        <taxon>Streblomastigidae</taxon>
        <taxon>Streblomastix</taxon>
    </lineage>
</organism>
<dbReference type="EMBL" id="SNRW01000360">
    <property type="protein sequence ID" value="KAA6401627.1"/>
    <property type="molecule type" value="Genomic_DNA"/>
</dbReference>
<reference evidence="1 2" key="1">
    <citation type="submission" date="2019-03" db="EMBL/GenBank/DDBJ databases">
        <title>Single cell metagenomics reveals metabolic interactions within the superorganism composed of flagellate Streblomastix strix and complex community of Bacteroidetes bacteria on its surface.</title>
        <authorList>
            <person name="Treitli S.C."/>
            <person name="Kolisko M."/>
            <person name="Husnik F."/>
            <person name="Keeling P."/>
            <person name="Hampl V."/>
        </authorList>
    </citation>
    <scope>NUCLEOTIDE SEQUENCE [LARGE SCALE GENOMIC DNA]</scope>
    <source>
        <strain evidence="1">ST1C</strain>
    </source>
</reference>
<dbReference type="AlphaFoldDB" id="A0A5J4X2S6"/>
<protein>
    <submittedName>
        <fullName evidence="1">Uncharacterized protein</fullName>
    </submittedName>
</protein>
<dbReference type="Proteomes" id="UP000324800">
    <property type="component" value="Unassembled WGS sequence"/>
</dbReference>
<evidence type="ECO:0000313" key="2">
    <source>
        <dbReference type="Proteomes" id="UP000324800"/>
    </source>
</evidence>
<sequence length="520" mass="55995">MHDDAKPKFSGSPRNLPLNAVMYVTKQSSNPVTWTNAVAIDCYIDPDGHIKINTYSPTAITWHNTLTDLNKQLGLQAQKNMIVGGTLKRIIVMKEINESQLKQFTTEQLEELARQTHFRGYYLLNADVINLVSSATGDFAFSAESGTVWMYESSWYDSGQLVPDQVTPASDELPIVNGIASAGISTSYSRGDHIYLKQLTYDGNVTATKFAKTGGISNDILLADGSTKQSVLTSKIYQITQQNSKQILEVDLVKYSLTCTGVTVLKMYGLYIMVMVVFQGQITNILTTDAQSALPTGGIYLGCNQDSITGTITDQWNISNTPTGELRIGVNTQIIQDNKGLMLSNDGQILTFNGKQFVDLTTDQTITGRKTFAGVTLGNIQLNPTDVSYGEGIRIANSAIGDINAIYIGTSHTSSSGEIDGQFTIIKRTNGSLTICRTADQNTANKGLVISTDGNKLSFNGSVIAGTGATSGANNGSVNYSAGNTILWGANSTDPIGEFCSDGVKVYWRAHPLTMGSVPP</sequence>
<evidence type="ECO:0000313" key="1">
    <source>
        <dbReference type="EMBL" id="KAA6401627.1"/>
    </source>
</evidence>
<gene>
    <name evidence="1" type="ORF">EZS28_002845</name>
</gene>
<comment type="caution">
    <text evidence="1">The sequence shown here is derived from an EMBL/GenBank/DDBJ whole genome shotgun (WGS) entry which is preliminary data.</text>
</comment>
<accession>A0A5J4X2S6</accession>
<proteinExistence type="predicted"/>
<name>A0A5J4X2S6_9EUKA</name>